<protein>
    <submittedName>
        <fullName evidence="1">Uncharacterized protein</fullName>
    </submittedName>
</protein>
<dbReference type="InterPro" id="IPR025589">
    <property type="entry name" value="Toprim_C_rpt"/>
</dbReference>
<sequence length="175" mass="19416">MEGTVSGVSCTDSEKCKFIVWRTINEKTLSDQEIRTLIQNGTTDVIDGFKSSKGNNFSGKLVINHELKRVGFSFDGVDVANTGEESKDQCTKDGCSGIYLISGNRYKCNTCDSWYTSKPKIAVKPFSAAQMTKLFKGKTVTHAIKIDDGAGSEVTKKAEYYIDAKTKYMRYNILD</sequence>
<dbReference type="AlphaFoldDB" id="A0A645EFE2"/>
<evidence type="ECO:0000313" key="1">
    <source>
        <dbReference type="EMBL" id="MPN00070.1"/>
    </source>
</evidence>
<proteinExistence type="predicted"/>
<comment type="caution">
    <text evidence="1">The sequence shown here is derived from an EMBL/GenBank/DDBJ whole genome shotgun (WGS) entry which is preliminary data.</text>
</comment>
<accession>A0A645EFE2</accession>
<dbReference type="EMBL" id="VSSQ01046118">
    <property type="protein sequence ID" value="MPN00070.1"/>
    <property type="molecule type" value="Genomic_DNA"/>
</dbReference>
<name>A0A645EFE2_9ZZZZ</name>
<dbReference type="Pfam" id="PF13342">
    <property type="entry name" value="Toprim_Crpt"/>
    <property type="match status" value="1"/>
</dbReference>
<gene>
    <name evidence="1" type="ORF">SDC9_147264</name>
</gene>
<organism evidence="1">
    <name type="scientific">bioreactor metagenome</name>
    <dbReference type="NCBI Taxonomy" id="1076179"/>
    <lineage>
        <taxon>unclassified sequences</taxon>
        <taxon>metagenomes</taxon>
        <taxon>ecological metagenomes</taxon>
    </lineage>
</organism>
<reference evidence="1" key="1">
    <citation type="submission" date="2019-08" db="EMBL/GenBank/DDBJ databases">
        <authorList>
            <person name="Kucharzyk K."/>
            <person name="Murdoch R.W."/>
            <person name="Higgins S."/>
            <person name="Loffler F."/>
        </authorList>
    </citation>
    <scope>NUCLEOTIDE SEQUENCE</scope>
</reference>